<dbReference type="GO" id="GO:0005886">
    <property type="term" value="C:plasma membrane"/>
    <property type="evidence" value="ECO:0007669"/>
    <property type="project" value="TreeGrafter"/>
</dbReference>
<comment type="caution">
    <text evidence="3">The sequence shown here is derived from an EMBL/GenBank/DDBJ whole genome shotgun (WGS) entry which is preliminary data.</text>
</comment>
<feature type="region of interest" description="Disordered" evidence="1">
    <location>
        <begin position="261"/>
        <end position="298"/>
    </location>
</feature>
<feature type="transmembrane region" description="Helical" evidence="2">
    <location>
        <begin position="331"/>
        <end position="350"/>
    </location>
</feature>
<feature type="region of interest" description="Disordered" evidence="1">
    <location>
        <begin position="462"/>
        <end position="588"/>
    </location>
</feature>
<name>A0A8T2PUJ7_9TELE</name>
<dbReference type="GO" id="GO:0001503">
    <property type="term" value="P:ossification"/>
    <property type="evidence" value="ECO:0007669"/>
    <property type="project" value="InterPro"/>
</dbReference>
<proteinExistence type="predicted"/>
<keyword evidence="2" id="KW-0472">Membrane</keyword>
<dbReference type="Pfam" id="PF15724">
    <property type="entry name" value="TMEM119"/>
    <property type="match status" value="1"/>
</dbReference>
<evidence type="ECO:0000313" key="4">
    <source>
        <dbReference type="Proteomes" id="UP000824540"/>
    </source>
</evidence>
<feature type="region of interest" description="Disordered" evidence="1">
    <location>
        <begin position="64"/>
        <end position="112"/>
    </location>
</feature>
<dbReference type="InterPro" id="IPR031453">
    <property type="entry name" value="TMEM119"/>
</dbReference>
<feature type="transmembrane region" description="Helical" evidence="2">
    <location>
        <begin position="419"/>
        <end position="442"/>
    </location>
</feature>
<feature type="compositionally biased region" description="Basic residues" evidence="1">
    <location>
        <begin position="577"/>
        <end position="588"/>
    </location>
</feature>
<evidence type="ECO:0008006" key="5">
    <source>
        <dbReference type="Google" id="ProtNLM"/>
    </source>
</evidence>
<dbReference type="GO" id="GO:0045669">
    <property type="term" value="P:positive regulation of osteoblast differentiation"/>
    <property type="evidence" value="ECO:0007669"/>
    <property type="project" value="TreeGrafter"/>
</dbReference>
<dbReference type="GO" id="GO:0030501">
    <property type="term" value="P:positive regulation of bone mineralization"/>
    <property type="evidence" value="ECO:0007669"/>
    <property type="project" value="TreeGrafter"/>
</dbReference>
<dbReference type="Proteomes" id="UP000824540">
    <property type="component" value="Unassembled WGS sequence"/>
</dbReference>
<feature type="compositionally biased region" description="Low complexity" evidence="1">
    <location>
        <begin position="84"/>
        <end position="104"/>
    </location>
</feature>
<feature type="compositionally biased region" description="Basic and acidic residues" evidence="1">
    <location>
        <begin position="274"/>
        <end position="288"/>
    </location>
</feature>
<feature type="transmembrane region" description="Helical" evidence="2">
    <location>
        <begin position="153"/>
        <end position="180"/>
    </location>
</feature>
<sequence>MQEAYLESQKGTRLKPNARFRGKWMENPQPPGLTLFAKMAETWPFLLLLLAMCDPLLSTPLSSDHGNEAGAETAHPVTTRPVETPAASTSTSTSGSTDTPNSTTIGALVPHMNPGQRSTVKTLVETKPLNTKVTQPGDKGGFQCTPPTRRDGLVGQCLIAIAALAGLATIFIVCTIVLCTKLSSSKYKYKMAQRYGGTEMVCISSLLPDGNGTHRSLVSSTPLILKWEEEVRIGPCPLFPSHNSTQCHIKLRPNEKSLCANGPATQHWPGWRHKKEEEEQRREKRKEGGNSAQQPGSCPEDLFLNWQENLQTGKSSINARKLRGSSPISRGTMKLSLVLHLACVSVVLLWCRSGGATPFPFNMSSEGSGDGEPELLFPTAYSTRVPAPAPVSPTPRVTTIVRIKNFILNDVVDFLRENLLLIVVVSSLLIVIIFIVCCASVMSHKRKLNAYYPSSFPAKKYVDQKDMSGGSRTFSEVPEKARDSQGGEPVDSTKQFQTDISTGTKNLRTPSKALVGEKGKEPKSNLPPETKKSQEEKPKEEEEEPAITKKEKEEVKSTETKPSTSSSPSQPLVCLCHLKHAHPPKQDK</sequence>
<dbReference type="PANTHER" id="PTHR28645:SF1">
    <property type="entry name" value="TRANSMEMBRANE PROTEIN 119"/>
    <property type="match status" value="1"/>
</dbReference>
<dbReference type="GO" id="GO:0033690">
    <property type="term" value="P:positive regulation of osteoblast proliferation"/>
    <property type="evidence" value="ECO:0007669"/>
    <property type="project" value="TreeGrafter"/>
</dbReference>
<protein>
    <recommendedName>
        <fullName evidence="5">Transmembrane protein 119</fullName>
    </recommendedName>
</protein>
<feature type="compositionally biased region" description="Polar residues" evidence="1">
    <location>
        <begin position="492"/>
        <end position="509"/>
    </location>
</feature>
<keyword evidence="4" id="KW-1185">Reference proteome</keyword>
<feature type="compositionally biased region" description="Basic and acidic residues" evidence="1">
    <location>
        <begin position="515"/>
        <end position="559"/>
    </location>
</feature>
<reference evidence="3" key="1">
    <citation type="thesis" date="2021" institute="BYU ScholarsArchive" country="Provo, UT, USA">
        <title>Applications of and Algorithms for Genome Assembly and Genomic Analyses with an Emphasis on Marine Teleosts.</title>
        <authorList>
            <person name="Pickett B.D."/>
        </authorList>
    </citation>
    <scope>NUCLEOTIDE SEQUENCE</scope>
    <source>
        <strain evidence="3">HI-2016</strain>
    </source>
</reference>
<feature type="compositionally biased region" description="Low complexity" evidence="1">
    <location>
        <begin position="560"/>
        <end position="569"/>
    </location>
</feature>
<organism evidence="3 4">
    <name type="scientific">Albula glossodonta</name>
    <name type="common">roundjaw bonefish</name>
    <dbReference type="NCBI Taxonomy" id="121402"/>
    <lineage>
        <taxon>Eukaryota</taxon>
        <taxon>Metazoa</taxon>
        <taxon>Chordata</taxon>
        <taxon>Craniata</taxon>
        <taxon>Vertebrata</taxon>
        <taxon>Euteleostomi</taxon>
        <taxon>Actinopterygii</taxon>
        <taxon>Neopterygii</taxon>
        <taxon>Teleostei</taxon>
        <taxon>Albuliformes</taxon>
        <taxon>Albulidae</taxon>
        <taxon>Albula</taxon>
    </lineage>
</organism>
<evidence type="ECO:0000256" key="1">
    <source>
        <dbReference type="SAM" id="MobiDB-lite"/>
    </source>
</evidence>
<dbReference type="EMBL" id="JAFBMS010000002">
    <property type="protein sequence ID" value="KAG9354948.1"/>
    <property type="molecule type" value="Genomic_DNA"/>
</dbReference>
<keyword evidence="2" id="KW-1133">Transmembrane helix</keyword>
<accession>A0A8T2PUJ7</accession>
<dbReference type="OrthoDB" id="8943443at2759"/>
<gene>
    <name evidence="3" type="ORF">JZ751_001661</name>
</gene>
<keyword evidence="2" id="KW-0812">Transmembrane</keyword>
<dbReference type="PANTHER" id="PTHR28645">
    <property type="entry name" value="TRANSMEMBRANE PROTEIN 119"/>
    <property type="match status" value="1"/>
</dbReference>
<evidence type="ECO:0000313" key="3">
    <source>
        <dbReference type="EMBL" id="KAG9354948.1"/>
    </source>
</evidence>
<dbReference type="AlphaFoldDB" id="A0A8T2PUJ7"/>
<evidence type="ECO:0000256" key="2">
    <source>
        <dbReference type="SAM" id="Phobius"/>
    </source>
</evidence>